<name>A0AAQ1SU77_9PSED</name>
<dbReference type="AlphaFoldDB" id="A0AAQ1SU77"/>
<gene>
    <name evidence="1" type="ORF">JV551A3_V1_1500171</name>
</gene>
<dbReference type="EMBL" id="OPYN01000150">
    <property type="protein sequence ID" value="SPO61694.1"/>
    <property type="molecule type" value="Genomic_DNA"/>
</dbReference>
<sequence>MPSKRQQRYGISSQPIYSHRNQKQETDIYVFNAIFETRLWSVFFFTNKETEYSVYFW</sequence>
<comment type="caution">
    <text evidence="1">The sequence shown here is derived from an EMBL/GenBank/DDBJ whole genome shotgun (WGS) entry which is preliminary data.</text>
</comment>
<organism evidence="1 2">
    <name type="scientific">Pseudomonas inefficax</name>
    <dbReference type="NCBI Taxonomy" id="2078786"/>
    <lineage>
        <taxon>Bacteria</taxon>
        <taxon>Pseudomonadati</taxon>
        <taxon>Pseudomonadota</taxon>
        <taxon>Gammaproteobacteria</taxon>
        <taxon>Pseudomonadales</taxon>
        <taxon>Pseudomonadaceae</taxon>
        <taxon>Pseudomonas</taxon>
    </lineage>
</organism>
<accession>A0AAQ1SU77</accession>
<protein>
    <submittedName>
        <fullName evidence="1">Uncharacterized protein</fullName>
    </submittedName>
</protein>
<evidence type="ECO:0000313" key="2">
    <source>
        <dbReference type="Proteomes" id="UP000294335"/>
    </source>
</evidence>
<evidence type="ECO:0000313" key="1">
    <source>
        <dbReference type="EMBL" id="SPO61694.1"/>
    </source>
</evidence>
<reference evidence="1 2" key="1">
    <citation type="submission" date="2018-02" db="EMBL/GenBank/DDBJ databases">
        <authorList>
            <person name="Dubost A."/>
        </authorList>
    </citation>
    <scope>NUCLEOTIDE SEQUENCE [LARGE SCALE GENOMIC DNA]</scope>
    <source>
        <strain evidence="2">JV551A3</strain>
    </source>
</reference>
<proteinExistence type="predicted"/>
<dbReference type="Proteomes" id="UP000294335">
    <property type="component" value="Unassembled WGS sequence"/>
</dbReference>
<keyword evidence="2" id="KW-1185">Reference proteome</keyword>